<evidence type="ECO:0000256" key="1">
    <source>
        <dbReference type="SAM" id="Phobius"/>
    </source>
</evidence>
<feature type="transmembrane region" description="Helical" evidence="1">
    <location>
        <begin position="15"/>
        <end position="36"/>
    </location>
</feature>
<reference evidence="2 3" key="1">
    <citation type="journal article" date="2011" name="Appl. Environ. Microbiol.">
        <title>Methanogenic archaea isolated from Taiwan's Chelungpu fault.</title>
        <authorList>
            <person name="Wu S.Y."/>
            <person name="Lai M.C."/>
        </authorList>
    </citation>
    <scope>NUCLEOTIDE SEQUENCE [LARGE SCALE GENOMIC DNA]</scope>
    <source>
        <strain evidence="2 3">St545Mb</strain>
    </source>
</reference>
<dbReference type="Proteomes" id="UP001206983">
    <property type="component" value="Unassembled WGS sequence"/>
</dbReference>
<organism evidence="2 3">
    <name type="scientific">Methanolobus chelungpuianus</name>
    <dbReference type="NCBI Taxonomy" id="502115"/>
    <lineage>
        <taxon>Archaea</taxon>
        <taxon>Methanobacteriati</taxon>
        <taxon>Methanobacteriota</taxon>
        <taxon>Stenosarchaea group</taxon>
        <taxon>Methanomicrobia</taxon>
        <taxon>Methanosarcinales</taxon>
        <taxon>Methanosarcinaceae</taxon>
        <taxon>Methanolobus</taxon>
    </lineage>
</organism>
<evidence type="ECO:0000313" key="2">
    <source>
        <dbReference type="EMBL" id="MCQ6963892.1"/>
    </source>
</evidence>
<dbReference type="AlphaFoldDB" id="A0AAE3KYT7"/>
<sequence length="84" mass="9652">MNQAKYDQGLQKDTYLIVGAIALLIVVQGYVVYTILSYAGPAVSASIRALYIVFFLLVISIETVGYWQVRKSLKQHMHEFRYYD</sequence>
<keyword evidence="3" id="KW-1185">Reference proteome</keyword>
<keyword evidence="1" id="KW-1133">Transmembrane helix</keyword>
<gene>
    <name evidence="2" type="ORF">PV02_12610</name>
</gene>
<dbReference type="EMBL" id="JTEO01000013">
    <property type="protein sequence ID" value="MCQ6963892.1"/>
    <property type="molecule type" value="Genomic_DNA"/>
</dbReference>
<protein>
    <recommendedName>
        <fullName evidence="4">Monomethylamine permease</fullName>
    </recommendedName>
</protein>
<accession>A0AAE3KYT7</accession>
<comment type="caution">
    <text evidence="2">The sequence shown here is derived from an EMBL/GenBank/DDBJ whole genome shotgun (WGS) entry which is preliminary data.</text>
</comment>
<evidence type="ECO:0000313" key="3">
    <source>
        <dbReference type="Proteomes" id="UP001206983"/>
    </source>
</evidence>
<name>A0AAE3KYT7_9EURY</name>
<keyword evidence="1" id="KW-0812">Transmembrane</keyword>
<feature type="transmembrane region" description="Helical" evidence="1">
    <location>
        <begin position="48"/>
        <end position="67"/>
    </location>
</feature>
<keyword evidence="1" id="KW-0472">Membrane</keyword>
<proteinExistence type="predicted"/>
<evidence type="ECO:0008006" key="4">
    <source>
        <dbReference type="Google" id="ProtNLM"/>
    </source>
</evidence>